<sequence>MTLDRPHAQLGLTTDQLLSTTRAVRKRLDLDRPVPRSLIEECIDLATQAPTGRNRQRWHFIVVTDPERRRLVGDLFRRALATGGGQPPSERDLPRMFAHPGSMERISDGLRHLQANIHRVPAFVVPAVEGRTEGASVLDQSMTWGSILPAVWSFMLAARARGLGTVWTTAQGPLEKELAGVLGVPYDEVMLAAFIPLAFTIGTDFRPARRIPRDEVLHWERW</sequence>
<dbReference type="PANTHER" id="PTHR43673:SF10">
    <property type="entry name" value="NADH DEHYDROGENASE_NAD(P)H NITROREDUCTASE XCC3605-RELATED"/>
    <property type="match status" value="1"/>
</dbReference>
<name>A0A372M0H6_9ACTN</name>
<dbReference type="OrthoDB" id="3774920at2"/>
<comment type="caution">
    <text evidence="4">The sequence shown here is derived from an EMBL/GenBank/DDBJ whole genome shotgun (WGS) entry which is preliminary data.</text>
</comment>
<keyword evidence="5" id="KW-1185">Reference proteome</keyword>
<accession>A0A372M0H6</accession>
<proteinExistence type="inferred from homology"/>
<reference evidence="4 5" key="1">
    <citation type="submission" date="2018-08" db="EMBL/GenBank/DDBJ databases">
        <title>Isolation, diversity and antifungal activity of Actinobacteria from wheat.</title>
        <authorList>
            <person name="Han C."/>
        </authorList>
    </citation>
    <scope>NUCLEOTIDE SEQUENCE [LARGE SCALE GENOMIC DNA]</scope>
    <source>
        <strain evidence="4 5">NEAU-YY421</strain>
    </source>
</reference>
<evidence type="ECO:0000313" key="4">
    <source>
        <dbReference type="EMBL" id="RFU84329.1"/>
    </source>
</evidence>
<feature type="domain" description="Nitroreductase" evidence="3">
    <location>
        <begin position="22"/>
        <end position="193"/>
    </location>
</feature>
<gene>
    <name evidence="4" type="ORF">DY218_22980</name>
</gene>
<evidence type="ECO:0000313" key="5">
    <source>
        <dbReference type="Proteomes" id="UP000263094"/>
    </source>
</evidence>
<dbReference type="CDD" id="cd02062">
    <property type="entry name" value="Nitro_FMN_reductase"/>
    <property type="match status" value="1"/>
</dbReference>
<organism evidence="4 5">
    <name type="scientific">Streptomyces triticagri</name>
    <dbReference type="NCBI Taxonomy" id="2293568"/>
    <lineage>
        <taxon>Bacteria</taxon>
        <taxon>Bacillati</taxon>
        <taxon>Actinomycetota</taxon>
        <taxon>Actinomycetes</taxon>
        <taxon>Kitasatosporales</taxon>
        <taxon>Streptomycetaceae</taxon>
        <taxon>Streptomyces</taxon>
    </lineage>
</organism>
<dbReference type="PANTHER" id="PTHR43673">
    <property type="entry name" value="NAD(P)H NITROREDUCTASE YDGI-RELATED"/>
    <property type="match status" value="1"/>
</dbReference>
<dbReference type="InterPro" id="IPR000415">
    <property type="entry name" value="Nitroreductase-like"/>
</dbReference>
<keyword evidence="2" id="KW-0560">Oxidoreductase</keyword>
<dbReference type="Proteomes" id="UP000263094">
    <property type="component" value="Unassembled WGS sequence"/>
</dbReference>
<dbReference type="GO" id="GO:0016491">
    <property type="term" value="F:oxidoreductase activity"/>
    <property type="evidence" value="ECO:0007669"/>
    <property type="project" value="UniProtKB-KW"/>
</dbReference>
<dbReference type="EMBL" id="QUAK01000121">
    <property type="protein sequence ID" value="RFU84329.1"/>
    <property type="molecule type" value="Genomic_DNA"/>
</dbReference>
<evidence type="ECO:0000256" key="1">
    <source>
        <dbReference type="ARBA" id="ARBA00007118"/>
    </source>
</evidence>
<protein>
    <submittedName>
        <fullName evidence="4">Nitroreductase</fullName>
    </submittedName>
</protein>
<evidence type="ECO:0000259" key="3">
    <source>
        <dbReference type="Pfam" id="PF00881"/>
    </source>
</evidence>
<dbReference type="Pfam" id="PF00881">
    <property type="entry name" value="Nitroreductase"/>
    <property type="match status" value="1"/>
</dbReference>
<dbReference type="AlphaFoldDB" id="A0A372M0H6"/>
<dbReference type="InterPro" id="IPR029479">
    <property type="entry name" value="Nitroreductase"/>
</dbReference>
<dbReference type="SUPFAM" id="SSF55469">
    <property type="entry name" value="FMN-dependent nitroreductase-like"/>
    <property type="match status" value="1"/>
</dbReference>
<comment type="similarity">
    <text evidence="1">Belongs to the nitroreductase family.</text>
</comment>
<evidence type="ECO:0000256" key="2">
    <source>
        <dbReference type="ARBA" id="ARBA00023002"/>
    </source>
</evidence>
<dbReference type="RefSeq" id="WP_128558014.1">
    <property type="nucleotide sequence ID" value="NZ_QUAK01000121.1"/>
</dbReference>
<dbReference type="Gene3D" id="3.40.109.10">
    <property type="entry name" value="NADH Oxidase"/>
    <property type="match status" value="1"/>
</dbReference>